<evidence type="ECO:0000313" key="6">
    <source>
        <dbReference type="Proteomes" id="UP000218824"/>
    </source>
</evidence>
<proteinExistence type="predicted"/>
<evidence type="ECO:0000313" key="5">
    <source>
        <dbReference type="EMBL" id="BAV97149.1"/>
    </source>
</evidence>
<dbReference type="EMBL" id="AP014940">
    <property type="protein sequence ID" value="BAV97149.1"/>
    <property type="molecule type" value="Genomic_DNA"/>
</dbReference>
<dbReference type="GeneID" id="83063528"/>
<evidence type="ECO:0000256" key="3">
    <source>
        <dbReference type="ARBA" id="ARBA00023163"/>
    </source>
</evidence>
<dbReference type="GO" id="GO:0003700">
    <property type="term" value="F:DNA-binding transcription factor activity"/>
    <property type="evidence" value="ECO:0007669"/>
    <property type="project" value="InterPro"/>
</dbReference>
<dbReference type="InterPro" id="IPR009057">
    <property type="entry name" value="Homeodomain-like_sf"/>
</dbReference>
<dbReference type="SMART" id="SM00342">
    <property type="entry name" value="HTH_ARAC"/>
    <property type="match status" value="1"/>
</dbReference>
<dbReference type="InterPro" id="IPR018060">
    <property type="entry name" value="HTH_AraC"/>
</dbReference>
<dbReference type="PANTHER" id="PTHR46796:SF6">
    <property type="entry name" value="ARAC SUBFAMILY"/>
    <property type="match status" value="1"/>
</dbReference>
<dbReference type="InterPro" id="IPR050204">
    <property type="entry name" value="AraC_XylS_family_regulators"/>
</dbReference>
<keyword evidence="3" id="KW-0804">Transcription</keyword>
<dbReference type="SUPFAM" id="SSF46689">
    <property type="entry name" value="Homeodomain-like"/>
    <property type="match status" value="2"/>
</dbReference>
<reference evidence="5 6" key="1">
    <citation type="journal article" date="2017" name="DNA Res.">
        <title>Complete genome sequence and expression profile of the commercial lytic enzyme producer Lysobacter enzymogenes M497-1.</title>
        <authorList>
            <person name="Takami H."/>
            <person name="Toyoda A."/>
            <person name="Uchiyama I."/>
            <person name="Itoh T."/>
            <person name="Takaki Y."/>
            <person name="Arai W."/>
            <person name="Nishi S."/>
            <person name="Kawai M."/>
            <person name="Shinya K."/>
            <person name="Ikeda H."/>
        </authorList>
    </citation>
    <scope>NUCLEOTIDE SEQUENCE [LARGE SCALE GENOMIC DNA]</scope>
    <source>
        <strain evidence="5 6">M497-1</strain>
    </source>
</reference>
<evidence type="ECO:0000256" key="2">
    <source>
        <dbReference type="ARBA" id="ARBA00023125"/>
    </source>
</evidence>
<dbReference type="RefSeq" id="WP_145960015.1">
    <property type="nucleotide sequence ID" value="NZ_AP014940.1"/>
</dbReference>
<protein>
    <submittedName>
        <fullName evidence="5">AraC family transcriptional regulator</fullName>
    </submittedName>
</protein>
<sequence length="316" mass="34099">MSKALSISPGDGEAERAALNGAAALGDAAGRGWSGVRRIEHRQQIELGPGLQFAFATENIALPTQWTLEHAQHTLIVHLDGPMRRLETRIDGLGRLRAAPAAGDWWLIPAGRRYLGRALGGEIAYAELTVDPAGFAAAAPGAGDGAGLAARMKHRDPFVHGLAARLAHLSGAGDDLAAMLRESLGQALYLHLLREHGGGAAARAASAQARLNEAARRRVEDYIHTHLDRRITLDELARLSALSTHQLLIAFRHAFGMTPIQYVLAQRLLRVCRRLRDSADDIATIAVENGFSSHSHLSAVFKKRYGLTPRAFRLQG</sequence>
<feature type="domain" description="HTH araC/xylS-type" evidence="4">
    <location>
        <begin position="217"/>
        <end position="315"/>
    </location>
</feature>
<keyword evidence="2" id="KW-0238">DNA-binding</keyword>
<gene>
    <name evidence="5" type="ORF">LEN_1662</name>
</gene>
<dbReference type="Gene3D" id="1.10.10.60">
    <property type="entry name" value="Homeodomain-like"/>
    <property type="match status" value="1"/>
</dbReference>
<evidence type="ECO:0000259" key="4">
    <source>
        <dbReference type="PROSITE" id="PS01124"/>
    </source>
</evidence>
<dbReference type="Pfam" id="PF12833">
    <property type="entry name" value="HTH_18"/>
    <property type="match status" value="1"/>
</dbReference>
<keyword evidence="1" id="KW-0805">Transcription regulation</keyword>
<dbReference type="Proteomes" id="UP000218824">
    <property type="component" value="Chromosome"/>
</dbReference>
<dbReference type="GO" id="GO:0043565">
    <property type="term" value="F:sequence-specific DNA binding"/>
    <property type="evidence" value="ECO:0007669"/>
    <property type="project" value="InterPro"/>
</dbReference>
<organism evidence="5 6">
    <name type="scientific">Lysobacter enzymogenes</name>
    <dbReference type="NCBI Taxonomy" id="69"/>
    <lineage>
        <taxon>Bacteria</taxon>
        <taxon>Pseudomonadati</taxon>
        <taxon>Pseudomonadota</taxon>
        <taxon>Gammaproteobacteria</taxon>
        <taxon>Lysobacterales</taxon>
        <taxon>Lysobacteraceae</taxon>
        <taxon>Lysobacter</taxon>
    </lineage>
</organism>
<name>A0AAU9AN43_LYSEN</name>
<dbReference type="KEGG" id="lem:LEN_1662"/>
<dbReference type="AlphaFoldDB" id="A0AAU9AN43"/>
<evidence type="ECO:0000256" key="1">
    <source>
        <dbReference type="ARBA" id="ARBA00023015"/>
    </source>
</evidence>
<dbReference type="PANTHER" id="PTHR46796">
    <property type="entry name" value="HTH-TYPE TRANSCRIPTIONAL ACTIVATOR RHAS-RELATED"/>
    <property type="match status" value="1"/>
</dbReference>
<dbReference type="InterPro" id="IPR018062">
    <property type="entry name" value="HTH_AraC-typ_CS"/>
</dbReference>
<dbReference type="PROSITE" id="PS00041">
    <property type="entry name" value="HTH_ARAC_FAMILY_1"/>
    <property type="match status" value="1"/>
</dbReference>
<accession>A0AAU9AN43</accession>
<dbReference type="PROSITE" id="PS01124">
    <property type="entry name" value="HTH_ARAC_FAMILY_2"/>
    <property type="match status" value="1"/>
</dbReference>